<dbReference type="InterPro" id="IPR052069">
    <property type="entry name" value="Ca-reg_mRNA-binding_domain"/>
</dbReference>
<keyword evidence="5" id="KW-1185">Reference proteome</keyword>
<dbReference type="PATRIC" id="fig|765912.4.peg.1215"/>
<dbReference type="PANTHER" id="PTHR12962">
    <property type="entry name" value="CALCIUM-REGULATED HEAT STABLE PROTEIN CRHSP-24-RELATED"/>
    <property type="match status" value="1"/>
</dbReference>
<dbReference type="Proteomes" id="UP000010816">
    <property type="component" value="Chromosome"/>
</dbReference>
<keyword evidence="2" id="KW-1133">Transmembrane helix</keyword>
<dbReference type="AlphaFoldDB" id="L0GTH2"/>
<feature type="domain" description="CSD" evidence="3">
    <location>
        <begin position="2"/>
        <end position="67"/>
    </location>
</feature>
<dbReference type="Pfam" id="PF00313">
    <property type="entry name" value="CSD"/>
    <property type="match status" value="1"/>
</dbReference>
<dbReference type="EMBL" id="CP003051">
    <property type="protein sequence ID" value="AGA90048.1"/>
    <property type="molecule type" value="Genomic_DNA"/>
</dbReference>
<dbReference type="InterPro" id="IPR008613">
    <property type="entry name" value="Excalibur_Ca-bd_domain"/>
</dbReference>
<protein>
    <submittedName>
        <fullName evidence="4">Cold shock protein</fullName>
    </submittedName>
</protein>
<dbReference type="HOGENOM" id="CLU_098919_0_1_6"/>
<sequence>MRYQGRITDWRDDRGFGFITPKGGDATVFVHISAFDRSRGRPRQGALVTYELATDEKKGDRAIRVRYLGERPTAARRTGGRRGALIPTVVILCVIGALAYGWRHFRPILFEDLLSLDHVSSGAGDALPSGRETRFECRGKIYCSEMSSCGEAIFYLRHCPGVKMDGDGDGIPCESQWCGH</sequence>
<evidence type="ECO:0000313" key="5">
    <source>
        <dbReference type="Proteomes" id="UP000010816"/>
    </source>
</evidence>
<dbReference type="GO" id="GO:0005829">
    <property type="term" value="C:cytosol"/>
    <property type="evidence" value="ECO:0007669"/>
    <property type="project" value="UniProtKB-ARBA"/>
</dbReference>
<dbReference type="InterPro" id="IPR011129">
    <property type="entry name" value="CSD"/>
</dbReference>
<dbReference type="SUPFAM" id="SSF50249">
    <property type="entry name" value="Nucleic acid-binding proteins"/>
    <property type="match status" value="1"/>
</dbReference>
<dbReference type="KEGG" id="tmb:Thimo_1251"/>
<dbReference type="SMART" id="SM00357">
    <property type="entry name" value="CSP"/>
    <property type="match status" value="1"/>
</dbReference>
<evidence type="ECO:0000259" key="3">
    <source>
        <dbReference type="PROSITE" id="PS51857"/>
    </source>
</evidence>
<organism evidence="4 5">
    <name type="scientific">Thioflavicoccus mobilis 8321</name>
    <dbReference type="NCBI Taxonomy" id="765912"/>
    <lineage>
        <taxon>Bacteria</taxon>
        <taxon>Pseudomonadati</taxon>
        <taxon>Pseudomonadota</taxon>
        <taxon>Gammaproteobacteria</taxon>
        <taxon>Chromatiales</taxon>
        <taxon>Chromatiaceae</taxon>
        <taxon>Thioflavicoccus</taxon>
    </lineage>
</organism>
<name>L0GTH2_9GAMM</name>
<gene>
    <name evidence="4" type="ORF">Thimo_1251</name>
</gene>
<dbReference type="CDD" id="cd04458">
    <property type="entry name" value="CSP_CDS"/>
    <property type="match status" value="1"/>
</dbReference>
<accession>L0GTH2</accession>
<dbReference type="PROSITE" id="PS51857">
    <property type="entry name" value="CSD_2"/>
    <property type="match status" value="1"/>
</dbReference>
<proteinExistence type="predicted"/>
<dbReference type="STRING" id="765912.Thimo_1251"/>
<dbReference type="InterPro" id="IPR002059">
    <property type="entry name" value="CSP_DNA-bd"/>
</dbReference>
<feature type="transmembrane region" description="Helical" evidence="2">
    <location>
        <begin position="84"/>
        <end position="102"/>
    </location>
</feature>
<keyword evidence="2" id="KW-0472">Membrane</keyword>
<dbReference type="eggNOG" id="COG1278">
    <property type="taxonomic scope" value="Bacteria"/>
</dbReference>
<evidence type="ECO:0000256" key="2">
    <source>
        <dbReference type="SAM" id="Phobius"/>
    </source>
</evidence>
<evidence type="ECO:0000256" key="1">
    <source>
        <dbReference type="ARBA" id="ARBA00022553"/>
    </source>
</evidence>
<dbReference type="RefSeq" id="WP_015280192.1">
    <property type="nucleotide sequence ID" value="NC_019940.1"/>
</dbReference>
<dbReference type="OrthoDB" id="72963at2"/>
<dbReference type="PANTHER" id="PTHR12962:SF1">
    <property type="entry name" value="COLD SHOCK DOMAIN-CONTAINING PROTEIN CG9705"/>
    <property type="match status" value="1"/>
</dbReference>
<reference evidence="4 5" key="1">
    <citation type="submission" date="2011-09" db="EMBL/GenBank/DDBJ databases">
        <title>Complete sequence of chromosome of Thioflavicoccus mobilis 8321.</title>
        <authorList>
            <consortium name="US DOE Joint Genome Institute"/>
            <person name="Lucas S."/>
            <person name="Han J."/>
            <person name="Lapidus A."/>
            <person name="Cheng J.-F."/>
            <person name="Goodwin L."/>
            <person name="Pitluck S."/>
            <person name="Peters L."/>
            <person name="Ovchinnikova G."/>
            <person name="Lu M."/>
            <person name="Detter J.C."/>
            <person name="Han C."/>
            <person name="Tapia R."/>
            <person name="Land M."/>
            <person name="Hauser L."/>
            <person name="Kyrpides N."/>
            <person name="Ivanova N."/>
            <person name="Pagani I."/>
            <person name="Vogl K."/>
            <person name="Liu Z."/>
            <person name="Imhoff J."/>
            <person name="Thiel V."/>
            <person name="Frigaard N.-U."/>
            <person name="Bryant D."/>
            <person name="Woyke T."/>
        </authorList>
    </citation>
    <scope>NUCLEOTIDE SEQUENCE [LARGE SCALE GENOMIC DNA]</scope>
    <source>
        <strain evidence="4 5">8321</strain>
    </source>
</reference>
<evidence type="ECO:0000313" key="4">
    <source>
        <dbReference type="EMBL" id="AGA90048.1"/>
    </source>
</evidence>
<dbReference type="GO" id="GO:0003730">
    <property type="term" value="F:mRNA 3'-UTR binding"/>
    <property type="evidence" value="ECO:0007669"/>
    <property type="project" value="TreeGrafter"/>
</dbReference>
<keyword evidence="1" id="KW-0597">Phosphoprotein</keyword>
<dbReference type="Pfam" id="PF05901">
    <property type="entry name" value="Excalibur"/>
    <property type="match status" value="1"/>
</dbReference>
<dbReference type="InterPro" id="IPR012340">
    <property type="entry name" value="NA-bd_OB-fold"/>
</dbReference>
<keyword evidence="2" id="KW-0812">Transmembrane</keyword>
<dbReference type="Gene3D" id="2.40.50.140">
    <property type="entry name" value="Nucleic acid-binding proteins"/>
    <property type="match status" value="1"/>
</dbReference>
<dbReference type="GO" id="GO:0043488">
    <property type="term" value="P:regulation of mRNA stability"/>
    <property type="evidence" value="ECO:0007669"/>
    <property type="project" value="TreeGrafter"/>
</dbReference>